<name>A0A0U1P7P7_PHOLE</name>
<dbReference type="AlphaFoldDB" id="A0A0U1P7P7"/>
<dbReference type="CDD" id="cd00291">
    <property type="entry name" value="SirA_YedF_YeeD"/>
    <property type="match status" value="1"/>
</dbReference>
<dbReference type="Proteomes" id="UP000030675">
    <property type="component" value="Unassembled WGS sequence"/>
</dbReference>
<dbReference type="InterPro" id="IPR001455">
    <property type="entry name" value="TusA-like"/>
</dbReference>
<dbReference type="HOGENOM" id="CLU_165255_3_1_6"/>
<dbReference type="InterPro" id="IPR036868">
    <property type="entry name" value="TusA-like_sf"/>
</dbReference>
<dbReference type="eggNOG" id="COG0425">
    <property type="taxonomic scope" value="Bacteria"/>
</dbReference>
<sequence length="79" mass="8781">MEILSLDLTTQRCPLALLLAKRACAKLLSEQQLELRISDSGARSDIPRYLLNHGYIIDTVVNDNTQLVMLVKKGHASTC</sequence>
<evidence type="ECO:0000313" key="2">
    <source>
        <dbReference type="EMBL" id="GAD30622.1"/>
    </source>
</evidence>
<dbReference type="SUPFAM" id="SSF64307">
    <property type="entry name" value="SirA-like"/>
    <property type="match status" value="1"/>
</dbReference>
<dbReference type="Gene3D" id="3.30.110.40">
    <property type="entry name" value="TusA-like domain"/>
    <property type="match status" value="1"/>
</dbReference>
<organism evidence="2 3">
    <name type="scientific">Photobacterium leiognathi lrivu.4.1</name>
    <dbReference type="NCBI Taxonomy" id="1248232"/>
    <lineage>
        <taxon>Bacteria</taxon>
        <taxon>Pseudomonadati</taxon>
        <taxon>Pseudomonadota</taxon>
        <taxon>Gammaproteobacteria</taxon>
        <taxon>Vibrionales</taxon>
        <taxon>Vibrionaceae</taxon>
        <taxon>Photobacterium</taxon>
    </lineage>
</organism>
<reference evidence="3" key="1">
    <citation type="submission" date="2012-12" db="EMBL/GenBank/DDBJ databases">
        <title>Genome Sequence of Photobacterium leiognathi lrivu.4.1.</title>
        <authorList>
            <person name="Urbanczyk H."/>
            <person name="Ogura Y."/>
            <person name="Hayashi T."/>
            <person name="Dunlap P.V."/>
        </authorList>
    </citation>
    <scope>NUCLEOTIDE SEQUENCE [LARGE SCALE GENOMIC DNA]</scope>
    <source>
        <strain evidence="3">lrivu.4.1</strain>
    </source>
</reference>
<accession>A0A0U1P7P7</accession>
<dbReference type="EMBL" id="DF196819">
    <property type="protein sequence ID" value="GAD30622.1"/>
    <property type="molecule type" value="Genomic_DNA"/>
</dbReference>
<dbReference type="Pfam" id="PF01206">
    <property type="entry name" value="TusA"/>
    <property type="match status" value="1"/>
</dbReference>
<proteinExistence type="predicted"/>
<evidence type="ECO:0000259" key="1">
    <source>
        <dbReference type="Pfam" id="PF01206"/>
    </source>
</evidence>
<feature type="domain" description="UPF0033" evidence="1">
    <location>
        <begin position="6"/>
        <end position="73"/>
    </location>
</feature>
<protein>
    <submittedName>
        <fullName evidence="2">SirA-like family protein</fullName>
    </submittedName>
</protein>
<gene>
    <name evidence="2" type="ORF">PLEI_2278</name>
</gene>
<evidence type="ECO:0000313" key="3">
    <source>
        <dbReference type="Proteomes" id="UP000030675"/>
    </source>
</evidence>